<sequence>MDLSRKQYRFIIIVTTLFYLPVPAFAQSGYKSKTVQKFDVNKIYRQLTMDEKVRLLSGIQANPELSGGLPTLSGSGVAGYSTPIPRLGIPSLSFADGSSGIRISIGKIPDTAKIPYTTQLPSPTLLASSWDTKLMYQAGRLLGNEAKAYGIDIVLAPAINIQRNPLGGRNYEYYSEDPLLTGKLAAAMINGIQENGTGASVKHFAANNQETNRRTINAVIEEQTLREIYLKGFEIAVKESHPQTIMTSYNKLNGVYTSESSYLLNGILRKEWGFKGLVLTDWYSGSDPVKQAEAGNDLLMPGKPGQNELLLKAIERGRLDTNAINRNVKRMLQLIALHQQKAKAAVVYPDLDAHAQFARRAAAESMVLLKNKNHALPAAPQKIALFGVSAYTNNNDLLASTAFNPKYAKTLAQGLIGAGFTYNTGLQKQYIDYVAAQMAIKRQNNVQGFVSNAIPEMELSTALIDQELTNSNLAIISIGRAAIKGTDRKQEDDFNLSDTELNLIKAVSTKAHAQNKKLVVILNIAGVIETATWRDWTDAILLTWQPGLYGGSAVADIVTGAVNPSGKLPVTFPINYSDVPSAESFAASTRIDATESVYSDSSYVGYRYYSAFHKMSAYPFGFGLSYTTFSIKNLRVKRLVSNKKIQVTVNVRNTGAIAGKEVVQLYVAGAGKDSIMVELKAFAKTKFLLPNGEQRIDLMLKASYLSKDNDNALRRDDQRYFTIKVGNALSELKLKAVVTI</sequence>
<keyword evidence="8" id="KW-1185">Reference proteome</keyword>
<accession>A0A3S3UUJ8</accession>
<dbReference type="Pfam" id="PF00933">
    <property type="entry name" value="Glyco_hydro_3"/>
    <property type="match status" value="1"/>
</dbReference>
<name>A0A3S3UUJ8_9SPHI</name>
<dbReference type="SUPFAM" id="SSF51445">
    <property type="entry name" value="(Trans)glycosidases"/>
    <property type="match status" value="1"/>
</dbReference>
<evidence type="ECO:0000313" key="7">
    <source>
        <dbReference type="EMBL" id="RWY48517.1"/>
    </source>
</evidence>
<dbReference type="Gene3D" id="3.40.50.1700">
    <property type="entry name" value="Glycoside hydrolase family 3 C-terminal domain"/>
    <property type="match status" value="1"/>
</dbReference>
<dbReference type="PANTHER" id="PTHR42715:SF10">
    <property type="entry name" value="BETA-GLUCOSIDASE"/>
    <property type="match status" value="1"/>
</dbReference>
<keyword evidence="4" id="KW-0326">Glycosidase</keyword>
<dbReference type="InterPro" id="IPR019800">
    <property type="entry name" value="Glyco_hydro_3_AS"/>
</dbReference>
<feature type="domain" description="Glycoside hydrolase family 3 C-terminal" evidence="6">
    <location>
        <begin position="366"/>
        <end position="626"/>
    </location>
</feature>
<dbReference type="InterPro" id="IPR001764">
    <property type="entry name" value="Glyco_hydro_3_N"/>
</dbReference>
<reference evidence="7 8" key="1">
    <citation type="submission" date="2019-01" db="EMBL/GenBank/DDBJ databases">
        <title>Mucilaginibacter antarcticum sp. nov., isolated from antarctic soil.</title>
        <authorList>
            <person name="Yan Y.-Q."/>
            <person name="Du Z.-J."/>
        </authorList>
    </citation>
    <scope>NUCLEOTIDE SEQUENCE [LARGE SCALE GENOMIC DNA]</scope>
    <source>
        <strain evidence="7 8">F01003</strain>
    </source>
</reference>
<dbReference type="InterPro" id="IPR036881">
    <property type="entry name" value="Glyco_hydro_3_C_sf"/>
</dbReference>
<dbReference type="EMBL" id="SBIW01000010">
    <property type="protein sequence ID" value="RWY48517.1"/>
    <property type="molecule type" value="Genomic_DNA"/>
</dbReference>
<dbReference type="Pfam" id="PF01915">
    <property type="entry name" value="Glyco_hydro_3_C"/>
    <property type="match status" value="1"/>
</dbReference>
<dbReference type="InterPro" id="IPR002772">
    <property type="entry name" value="Glyco_hydro_3_C"/>
</dbReference>
<dbReference type="OrthoDB" id="9758670at2"/>
<evidence type="ECO:0000259" key="5">
    <source>
        <dbReference type="Pfam" id="PF00933"/>
    </source>
</evidence>
<dbReference type="SUPFAM" id="SSF52279">
    <property type="entry name" value="Beta-D-glucan exohydrolase, C-terminal domain"/>
    <property type="match status" value="1"/>
</dbReference>
<dbReference type="InterPro" id="IPR036962">
    <property type="entry name" value="Glyco_hydro_3_N_sf"/>
</dbReference>
<comment type="caution">
    <text evidence="7">The sequence shown here is derived from an EMBL/GenBank/DDBJ whole genome shotgun (WGS) entry which is preliminary data.</text>
</comment>
<keyword evidence="3" id="KW-0119">Carbohydrate metabolism</keyword>
<protein>
    <submittedName>
        <fullName evidence="7">Beta-glucosidase</fullName>
    </submittedName>
</protein>
<dbReference type="Proteomes" id="UP000286701">
    <property type="component" value="Unassembled WGS sequence"/>
</dbReference>
<dbReference type="RefSeq" id="WP_128535652.1">
    <property type="nucleotide sequence ID" value="NZ_SBIW01000010.1"/>
</dbReference>
<dbReference type="PANTHER" id="PTHR42715">
    <property type="entry name" value="BETA-GLUCOSIDASE"/>
    <property type="match status" value="1"/>
</dbReference>
<evidence type="ECO:0000259" key="6">
    <source>
        <dbReference type="Pfam" id="PF01915"/>
    </source>
</evidence>
<keyword evidence="2 4" id="KW-0378">Hydrolase</keyword>
<organism evidence="7 8">
    <name type="scientific">Mucilaginibacter gilvus</name>
    <dbReference type="NCBI Taxonomy" id="2305909"/>
    <lineage>
        <taxon>Bacteria</taxon>
        <taxon>Pseudomonadati</taxon>
        <taxon>Bacteroidota</taxon>
        <taxon>Sphingobacteriia</taxon>
        <taxon>Sphingobacteriales</taxon>
        <taxon>Sphingobacteriaceae</taxon>
        <taxon>Mucilaginibacter</taxon>
    </lineage>
</organism>
<dbReference type="Gene3D" id="2.60.40.10">
    <property type="entry name" value="Immunoglobulins"/>
    <property type="match status" value="1"/>
</dbReference>
<dbReference type="InterPro" id="IPR017853">
    <property type="entry name" value="GH"/>
</dbReference>
<dbReference type="GO" id="GO:0005975">
    <property type="term" value="P:carbohydrate metabolic process"/>
    <property type="evidence" value="ECO:0007669"/>
    <property type="project" value="InterPro"/>
</dbReference>
<dbReference type="PRINTS" id="PR00133">
    <property type="entry name" value="GLHYDRLASE3"/>
</dbReference>
<dbReference type="GO" id="GO:0004553">
    <property type="term" value="F:hydrolase activity, hydrolyzing O-glycosyl compounds"/>
    <property type="evidence" value="ECO:0007669"/>
    <property type="project" value="InterPro"/>
</dbReference>
<evidence type="ECO:0000256" key="4">
    <source>
        <dbReference type="RuleBase" id="RU361161"/>
    </source>
</evidence>
<dbReference type="Gene3D" id="3.20.20.300">
    <property type="entry name" value="Glycoside hydrolase, family 3, N-terminal domain"/>
    <property type="match status" value="1"/>
</dbReference>
<feature type="domain" description="Glycoside hydrolase family 3 N-terminal" evidence="5">
    <location>
        <begin position="117"/>
        <end position="334"/>
    </location>
</feature>
<comment type="similarity">
    <text evidence="1 4">Belongs to the glycosyl hydrolase 3 family.</text>
</comment>
<evidence type="ECO:0000313" key="8">
    <source>
        <dbReference type="Proteomes" id="UP000286701"/>
    </source>
</evidence>
<dbReference type="PROSITE" id="PS00775">
    <property type="entry name" value="GLYCOSYL_HYDROL_F3"/>
    <property type="match status" value="1"/>
</dbReference>
<dbReference type="InterPro" id="IPR050288">
    <property type="entry name" value="Cellulose_deg_GH3"/>
</dbReference>
<evidence type="ECO:0000256" key="3">
    <source>
        <dbReference type="ARBA" id="ARBA00023277"/>
    </source>
</evidence>
<proteinExistence type="inferred from homology"/>
<evidence type="ECO:0000256" key="2">
    <source>
        <dbReference type="ARBA" id="ARBA00022801"/>
    </source>
</evidence>
<gene>
    <name evidence="7" type="ORF">EPL05_19375</name>
</gene>
<dbReference type="InterPro" id="IPR013783">
    <property type="entry name" value="Ig-like_fold"/>
</dbReference>
<evidence type="ECO:0000256" key="1">
    <source>
        <dbReference type="ARBA" id="ARBA00005336"/>
    </source>
</evidence>
<dbReference type="AlphaFoldDB" id="A0A3S3UUJ8"/>